<proteinExistence type="inferred from homology"/>
<accession>A0ABU9XWU0</accession>
<evidence type="ECO:0000256" key="3">
    <source>
        <dbReference type="ARBA" id="ARBA00013014"/>
    </source>
</evidence>
<keyword evidence="5" id="KW-0566">Pantothenate biosynthesis</keyword>
<dbReference type="SUPFAM" id="SSF48179">
    <property type="entry name" value="6-phosphogluconate dehydrogenase C-terminal domain-like"/>
    <property type="match status" value="1"/>
</dbReference>
<name>A0ABU9XWU0_9SPHN</name>
<dbReference type="PANTHER" id="PTHR43765">
    <property type="entry name" value="2-DEHYDROPANTOATE 2-REDUCTASE-RELATED"/>
    <property type="match status" value="1"/>
</dbReference>
<keyword evidence="6" id="KW-0521">NADP</keyword>
<evidence type="ECO:0000256" key="9">
    <source>
        <dbReference type="ARBA" id="ARBA00048793"/>
    </source>
</evidence>
<evidence type="ECO:0000256" key="8">
    <source>
        <dbReference type="ARBA" id="ARBA00032024"/>
    </source>
</evidence>
<evidence type="ECO:0000256" key="7">
    <source>
        <dbReference type="ARBA" id="ARBA00023002"/>
    </source>
</evidence>
<comment type="pathway">
    <text evidence="1">Cofactor biosynthesis; (R)-pantothenate biosynthesis; (R)-pantoate from 3-methyl-2-oxobutanoate: step 2/2.</text>
</comment>
<evidence type="ECO:0000256" key="1">
    <source>
        <dbReference type="ARBA" id="ARBA00004994"/>
    </source>
</evidence>
<evidence type="ECO:0000256" key="5">
    <source>
        <dbReference type="ARBA" id="ARBA00022655"/>
    </source>
</evidence>
<organism evidence="12 13">
    <name type="scientific">Sphingomonas oligophenolica</name>
    <dbReference type="NCBI Taxonomy" id="301154"/>
    <lineage>
        <taxon>Bacteria</taxon>
        <taxon>Pseudomonadati</taxon>
        <taxon>Pseudomonadota</taxon>
        <taxon>Alphaproteobacteria</taxon>
        <taxon>Sphingomonadales</taxon>
        <taxon>Sphingomonadaceae</taxon>
        <taxon>Sphingomonas</taxon>
    </lineage>
</organism>
<evidence type="ECO:0000259" key="10">
    <source>
        <dbReference type="Pfam" id="PF02558"/>
    </source>
</evidence>
<dbReference type="InterPro" id="IPR013332">
    <property type="entry name" value="KPR_N"/>
</dbReference>
<dbReference type="Gene3D" id="1.10.1040.10">
    <property type="entry name" value="N-(1-d-carboxylethyl)-l-norvaline Dehydrogenase, domain 2"/>
    <property type="match status" value="1"/>
</dbReference>
<dbReference type="Pfam" id="PF02558">
    <property type="entry name" value="ApbA"/>
    <property type="match status" value="1"/>
</dbReference>
<dbReference type="Gene3D" id="3.40.50.720">
    <property type="entry name" value="NAD(P)-binding Rossmann-like Domain"/>
    <property type="match status" value="1"/>
</dbReference>
<evidence type="ECO:0000259" key="11">
    <source>
        <dbReference type="Pfam" id="PF08546"/>
    </source>
</evidence>
<evidence type="ECO:0000256" key="6">
    <source>
        <dbReference type="ARBA" id="ARBA00022857"/>
    </source>
</evidence>
<comment type="similarity">
    <text evidence="2">Belongs to the ketopantoate reductase family.</text>
</comment>
<evidence type="ECO:0000256" key="4">
    <source>
        <dbReference type="ARBA" id="ARBA00019465"/>
    </source>
</evidence>
<dbReference type="InterPro" id="IPR008927">
    <property type="entry name" value="6-PGluconate_DH-like_C_sf"/>
</dbReference>
<evidence type="ECO:0000256" key="2">
    <source>
        <dbReference type="ARBA" id="ARBA00007870"/>
    </source>
</evidence>
<dbReference type="InterPro" id="IPR013328">
    <property type="entry name" value="6PGD_dom2"/>
</dbReference>
<dbReference type="InterPro" id="IPR036291">
    <property type="entry name" value="NAD(P)-bd_dom_sf"/>
</dbReference>
<gene>
    <name evidence="12" type="ORF">ABC974_00105</name>
</gene>
<keyword evidence="13" id="KW-1185">Reference proteome</keyword>
<dbReference type="PANTHER" id="PTHR43765:SF2">
    <property type="entry name" value="2-DEHYDROPANTOATE 2-REDUCTASE"/>
    <property type="match status" value="1"/>
</dbReference>
<evidence type="ECO:0000313" key="12">
    <source>
        <dbReference type="EMBL" id="MEN2788017.1"/>
    </source>
</evidence>
<dbReference type="InterPro" id="IPR013752">
    <property type="entry name" value="KPA_reductase"/>
</dbReference>
<comment type="caution">
    <text evidence="12">The sequence shown here is derived from an EMBL/GenBank/DDBJ whole genome shotgun (WGS) entry which is preliminary data.</text>
</comment>
<dbReference type="RefSeq" id="WP_343887590.1">
    <property type="nucleotide sequence ID" value="NZ_BAAAEH010000005.1"/>
</dbReference>
<dbReference type="Pfam" id="PF08546">
    <property type="entry name" value="ApbA_C"/>
    <property type="match status" value="1"/>
</dbReference>
<comment type="catalytic activity">
    <reaction evidence="9">
        <text>(R)-pantoate + NADP(+) = 2-dehydropantoate + NADPH + H(+)</text>
        <dbReference type="Rhea" id="RHEA:16233"/>
        <dbReference type="ChEBI" id="CHEBI:11561"/>
        <dbReference type="ChEBI" id="CHEBI:15378"/>
        <dbReference type="ChEBI" id="CHEBI:15980"/>
        <dbReference type="ChEBI" id="CHEBI:57783"/>
        <dbReference type="ChEBI" id="CHEBI:58349"/>
        <dbReference type="EC" id="1.1.1.169"/>
    </reaction>
</comment>
<dbReference type="Proteomes" id="UP001419910">
    <property type="component" value="Unassembled WGS sequence"/>
</dbReference>
<dbReference type="EC" id="1.1.1.169" evidence="3"/>
<dbReference type="SUPFAM" id="SSF51735">
    <property type="entry name" value="NAD(P)-binding Rossmann-fold domains"/>
    <property type="match status" value="1"/>
</dbReference>
<sequence>MTDRILVWGAGAIGASIGASLISDGIDVTFVDSAIAHVEAMRDPARGLWVKGDDRAFGRAVRACAPFELEGSWACVLLCVKAHHTAEACRALAPHLARDGYVVSLQNGLTEKTVAEILGPGRTIGAFVNFGADVTGPGQIAFGNRGTVALGELDGAITPRLEALTRMIRLFEPDAFATEDIWSFLWGKLAYASLLFAQAAGAAGIVECLERPELLPLWRALAGEVIAVAAAEGVSPRGFNGFDPSAFEPGADPSAAATSVTAMATFNRASAKTHSGVWRDLAVHRRMTEVDAQFGPVVAAGARHGVACPSLRRLIALIHDIETSRRPQDDDNLLALLEVTHA</sequence>
<feature type="domain" description="Ketopantoate reductase C-terminal" evidence="11">
    <location>
        <begin position="183"/>
        <end position="322"/>
    </location>
</feature>
<dbReference type="EMBL" id="JBDIME010000001">
    <property type="protein sequence ID" value="MEN2788017.1"/>
    <property type="molecule type" value="Genomic_DNA"/>
</dbReference>
<protein>
    <recommendedName>
        <fullName evidence="4">2-dehydropantoate 2-reductase</fullName>
        <ecNumber evidence="3">1.1.1.169</ecNumber>
    </recommendedName>
    <alternativeName>
        <fullName evidence="8">Ketopantoate reductase</fullName>
    </alternativeName>
</protein>
<reference evidence="12 13" key="1">
    <citation type="submission" date="2024-05" db="EMBL/GenBank/DDBJ databases">
        <authorList>
            <person name="Liu Q."/>
            <person name="Xin Y.-H."/>
        </authorList>
    </citation>
    <scope>NUCLEOTIDE SEQUENCE [LARGE SCALE GENOMIC DNA]</scope>
    <source>
        <strain evidence="12 13">CGMCC 1.10181</strain>
    </source>
</reference>
<feature type="domain" description="Ketopantoate reductase N-terminal" evidence="10">
    <location>
        <begin position="5"/>
        <end position="154"/>
    </location>
</feature>
<dbReference type="InterPro" id="IPR050838">
    <property type="entry name" value="Ketopantoate_reductase"/>
</dbReference>
<keyword evidence="7" id="KW-0560">Oxidoreductase</keyword>
<evidence type="ECO:0000313" key="13">
    <source>
        <dbReference type="Proteomes" id="UP001419910"/>
    </source>
</evidence>